<dbReference type="AlphaFoldDB" id="A0A8T8SDX3"/>
<gene>
    <name evidence="1" type="ORF">A4X13_0g8751</name>
</gene>
<organism evidence="1 2">
    <name type="scientific">Tilletia indica</name>
    <dbReference type="NCBI Taxonomy" id="43049"/>
    <lineage>
        <taxon>Eukaryota</taxon>
        <taxon>Fungi</taxon>
        <taxon>Dikarya</taxon>
        <taxon>Basidiomycota</taxon>
        <taxon>Ustilaginomycotina</taxon>
        <taxon>Exobasidiomycetes</taxon>
        <taxon>Tilletiales</taxon>
        <taxon>Tilletiaceae</taxon>
        <taxon>Tilletia</taxon>
    </lineage>
</organism>
<accession>A0A8T8SDX3</accession>
<proteinExistence type="predicted"/>
<evidence type="ECO:0000313" key="1">
    <source>
        <dbReference type="EMBL" id="KAE8237536.1"/>
    </source>
</evidence>
<name>A0A8T8SDX3_9BASI</name>
<keyword evidence="2" id="KW-1185">Reference proteome</keyword>
<evidence type="ECO:0000313" key="2">
    <source>
        <dbReference type="Proteomes" id="UP000077521"/>
    </source>
</evidence>
<sequence length="104" mass="11117">MQCTTTVAAQAAIEAQDQALEVDVGQIAGSRISLLEQLVDGARQPLTRITRTVKAGFQRTWLPGSTAWPIIEQQALVNQGDECIDHGLDLARGGRPYAGECTAP</sequence>
<protein>
    <submittedName>
        <fullName evidence="1">Uncharacterized protein</fullName>
    </submittedName>
</protein>
<reference evidence="1" key="2">
    <citation type="journal article" date="2019" name="IMA Fungus">
        <title>Genome sequencing and comparison of five Tilletia species to identify candidate genes for the detection of regulated species infecting wheat.</title>
        <authorList>
            <person name="Nguyen H.D.T."/>
            <person name="Sultana T."/>
            <person name="Kesanakurti P."/>
            <person name="Hambleton S."/>
        </authorList>
    </citation>
    <scope>NUCLEOTIDE SEQUENCE</scope>
    <source>
        <strain evidence="1">DAOMC 236416</strain>
    </source>
</reference>
<dbReference type="Proteomes" id="UP000077521">
    <property type="component" value="Unassembled WGS sequence"/>
</dbReference>
<dbReference type="EMBL" id="LWDF02001753">
    <property type="protein sequence ID" value="KAE8237536.1"/>
    <property type="molecule type" value="Genomic_DNA"/>
</dbReference>
<reference evidence="1" key="1">
    <citation type="submission" date="2016-04" db="EMBL/GenBank/DDBJ databases">
        <authorList>
            <person name="Nguyen H.D."/>
            <person name="Samba Siva P."/>
            <person name="Cullis J."/>
            <person name="Levesque C.A."/>
            <person name="Hambleton S."/>
        </authorList>
    </citation>
    <scope>NUCLEOTIDE SEQUENCE</scope>
    <source>
        <strain evidence="1">DAOMC 236416</strain>
    </source>
</reference>
<comment type="caution">
    <text evidence="1">The sequence shown here is derived from an EMBL/GenBank/DDBJ whole genome shotgun (WGS) entry which is preliminary data.</text>
</comment>